<keyword evidence="6 10" id="KW-0560">Oxidoreductase</keyword>
<dbReference type="Pfam" id="PF00067">
    <property type="entry name" value="p450"/>
    <property type="match status" value="1"/>
</dbReference>
<dbReference type="GO" id="GO:0005506">
    <property type="term" value="F:iron ion binding"/>
    <property type="evidence" value="ECO:0007669"/>
    <property type="project" value="InterPro"/>
</dbReference>
<evidence type="ECO:0000256" key="3">
    <source>
        <dbReference type="ARBA" id="ARBA00010617"/>
    </source>
</evidence>
<keyword evidence="8 10" id="KW-0503">Monooxygenase</keyword>
<protein>
    <submittedName>
        <fullName evidence="11">OrdA protein</fullName>
    </submittedName>
</protein>
<name>A0A8H6SE87_MYCCL</name>
<evidence type="ECO:0000256" key="9">
    <source>
        <dbReference type="PIRSR" id="PIRSR602401-1"/>
    </source>
</evidence>
<evidence type="ECO:0000256" key="5">
    <source>
        <dbReference type="ARBA" id="ARBA00022723"/>
    </source>
</evidence>
<evidence type="ECO:0000256" key="2">
    <source>
        <dbReference type="ARBA" id="ARBA00005179"/>
    </source>
</evidence>
<dbReference type="GO" id="GO:0020037">
    <property type="term" value="F:heme binding"/>
    <property type="evidence" value="ECO:0007669"/>
    <property type="project" value="InterPro"/>
</dbReference>
<evidence type="ECO:0000256" key="1">
    <source>
        <dbReference type="ARBA" id="ARBA00001971"/>
    </source>
</evidence>
<dbReference type="Proteomes" id="UP000613580">
    <property type="component" value="Unassembled WGS sequence"/>
</dbReference>
<keyword evidence="5 9" id="KW-0479">Metal-binding</keyword>
<dbReference type="AlphaFoldDB" id="A0A8H6SE87"/>
<sequence>MLAVCRPSMLPPTTTSLVLAQLAGALSLVFIARILRQKRSGRLPPGPPGLPIIGNVLDMPSTAEWLTFAQWGAKWGNLCSVTLLGQPIVILSSAAAMEQVDSKGIVFNTRPRLPMAGELVGYDHTLVLVPYGAQFRSFRKHFSRLIGTPAAARQFAPLVELEGRRFLKRLLLKPGSEFIDGHLRKLTGAIILRITYGIEVQEENDPFVSLIEKANDNFNAATAPGAFLVDIFPSLMNVPELFAPFKQTGRVWARATKNMAEAPYLFTRRQMAAGNAPVSFVSSLLENDEKMTENEILDVKWTAASMYGGGADTTASSLYAFILAMVLYPEVQRTAQQEIDALLNGSRIPVYADSEQLPYVCAVVTEILRWHSVAPLGVPHAATEDTVVDGYLIPKGTIIIANLWNILHDTETYPNPDVFDPTRFLPRTDGTVQRDPRHACFGFGRRICPGRELAEISLFTNVASILATFEIGRAEGPLPVHENTQGTISHAKPFDCVVKPRSERAVSLISAED</sequence>
<comment type="similarity">
    <text evidence="3 10">Belongs to the cytochrome P450 family.</text>
</comment>
<evidence type="ECO:0000256" key="10">
    <source>
        <dbReference type="RuleBase" id="RU000461"/>
    </source>
</evidence>
<evidence type="ECO:0000256" key="7">
    <source>
        <dbReference type="ARBA" id="ARBA00023004"/>
    </source>
</evidence>
<dbReference type="PROSITE" id="PS00086">
    <property type="entry name" value="CYTOCHROME_P450"/>
    <property type="match status" value="1"/>
</dbReference>
<dbReference type="Gene3D" id="1.10.630.10">
    <property type="entry name" value="Cytochrome P450"/>
    <property type="match status" value="1"/>
</dbReference>
<dbReference type="PRINTS" id="PR00463">
    <property type="entry name" value="EP450I"/>
</dbReference>
<evidence type="ECO:0000313" key="11">
    <source>
        <dbReference type="EMBL" id="KAF7296712.1"/>
    </source>
</evidence>
<dbReference type="SUPFAM" id="SSF48264">
    <property type="entry name" value="Cytochrome P450"/>
    <property type="match status" value="1"/>
</dbReference>
<dbReference type="InterPro" id="IPR050364">
    <property type="entry name" value="Cytochrome_P450_fung"/>
</dbReference>
<dbReference type="PANTHER" id="PTHR46300:SF7">
    <property type="entry name" value="P450, PUTATIVE (EUROFUNG)-RELATED"/>
    <property type="match status" value="1"/>
</dbReference>
<reference evidence="11" key="1">
    <citation type="submission" date="2020-05" db="EMBL/GenBank/DDBJ databases">
        <title>Mycena genomes resolve the evolution of fungal bioluminescence.</title>
        <authorList>
            <person name="Tsai I.J."/>
        </authorList>
    </citation>
    <scope>NUCLEOTIDE SEQUENCE</scope>
    <source>
        <strain evidence="11">110903Hualien_Pintung</strain>
    </source>
</reference>
<comment type="caution">
    <text evidence="11">The sequence shown here is derived from an EMBL/GenBank/DDBJ whole genome shotgun (WGS) entry which is preliminary data.</text>
</comment>
<organism evidence="11 12">
    <name type="scientific">Mycena chlorophos</name>
    <name type="common">Agaric fungus</name>
    <name type="synonym">Agaricus chlorophos</name>
    <dbReference type="NCBI Taxonomy" id="658473"/>
    <lineage>
        <taxon>Eukaryota</taxon>
        <taxon>Fungi</taxon>
        <taxon>Dikarya</taxon>
        <taxon>Basidiomycota</taxon>
        <taxon>Agaricomycotina</taxon>
        <taxon>Agaricomycetes</taxon>
        <taxon>Agaricomycetidae</taxon>
        <taxon>Agaricales</taxon>
        <taxon>Marasmiineae</taxon>
        <taxon>Mycenaceae</taxon>
        <taxon>Mycena</taxon>
    </lineage>
</organism>
<comment type="pathway">
    <text evidence="2">Secondary metabolite biosynthesis.</text>
</comment>
<dbReference type="InterPro" id="IPR017972">
    <property type="entry name" value="Cyt_P450_CS"/>
</dbReference>
<feature type="binding site" description="axial binding residue" evidence="9">
    <location>
        <position position="448"/>
    </location>
    <ligand>
        <name>heme</name>
        <dbReference type="ChEBI" id="CHEBI:30413"/>
    </ligand>
    <ligandPart>
        <name>Fe</name>
        <dbReference type="ChEBI" id="CHEBI:18248"/>
    </ligandPart>
</feature>
<keyword evidence="4 9" id="KW-0349">Heme</keyword>
<evidence type="ECO:0000256" key="8">
    <source>
        <dbReference type="ARBA" id="ARBA00023033"/>
    </source>
</evidence>
<keyword evidence="7 9" id="KW-0408">Iron</keyword>
<dbReference type="CDD" id="cd11065">
    <property type="entry name" value="CYP64-like"/>
    <property type="match status" value="1"/>
</dbReference>
<dbReference type="GO" id="GO:0016705">
    <property type="term" value="F:oxidoreductase activity, acting on paired donors, with incorporation or reduction of molecular oxygen"/>
    <property type="evidence" value="ECO:0007669"/>
    <property type="project" value="InterPro"/>
</dbReference>
<dbReference type="PANTHER" id="PTHR46300">
    <property type="entry name" value="P450, PUTATIVE (EUROFUNG)-RELATED-RELATED"/>
    <property type="match status" value="1"/>
</dbReference>
<accession>A0A8H6SE87</accession>
<gene>
    <name evidence="11" type="ORF">HMN09_01080300</name>
</gene>
<dbReference type="PRINTS" id="PR00385">
    <property type="entry name" value="P450"/>
</dbReference>
<dbReference type="GO" id="GO:0004497">
    <property type="term" value="F:monooxygenase activity"/>
    <property type="evidence" value="ECO:0007669"/>
    <property type="project" value="UniProtKB-KW"/>
</dbReference>
<comment type="cofactor">
    <cofactor evidence="1 9">
        <name>heme</name>
        <dbReference type="ChEBI" id="CHEBI:30413"/>
    </cofactor>
</comment>
<evidence type="ECO:0000256" key="6">
    <source>
        <dbReference type="ARBA" id="ARBA00023002"/>
    </source>
</evidence>
<keyword evidence="12" id="KW-1185">Reference proteome</keyword>
<dbReference type="InterPro" id="IPR001128">
    <property type="entry name" value="Cyt_P450"/>
</dbReference>
<dbReference type="InterPro" id="IPR036396">
    <property type="entry name" value="Cyt_P450_sf"/>
</dbReference>
<dbReference type="EMBL" id="JACAZE010000016">
    <property type="protein sequence ID" value="KAF7296712.1"/>
    <property type="molecule type" value="Genomic_DNA"/>
</dbReference>
<evidence type="ECO:0000313" key="12">
    <source>
        <dbReference type="Proteomes" id="UP000613580"/>
    </source>
</evidence>
<dbReference type="OrthoDB" id="2789670at2759"/>
<proteinExistence type="inferred from homology"/>
<dbReference type="InterPro" id="IPR002401">
    <property type="entry name" value="Cyt_P450_E_grp-I"/>
</dbReference>
<evidence type="ECO:0000256" key="4">
    <source>
        <dbReference type="ARBA" id="ARBA00022617"/>
    </source>
</evidence>